<sequence length="575" mass="61451">MNTTRLAKLLGLGSLPLAVNLALAQTAPPDAGSLLNQQQRQERLQPPADDAAALLQAPLPDAPDGGFSARIDRVRFSGAEGAIDTQALQAVVADALGKSLTHAQLQALAQRVSAALQAQGYLLARAYLPRQDLSNGELEIAIMIGRLQNAPGRVQVLSDDAALRVRATGIADAALPEGPVRNDQLERALLLINDVPGVSARATLEKGAEPGSSRLLIRADSAPAWIGGASVDNFANRYTGAWRSSAWGAVNRPFEHEDLLGVNLSHSSGSDLLGLNYAIGLTPSGLRANVAASSMHYAVGAEFKPLDLRGSARTVSAGLSYPLLRTRKRSLWISMDAERRELVDKALGQVLRERNLDRLTTMLSGNAWDGWWGGGYFGASLGWVAGRVDLDNAADRVADGLSARTRGSYNKLVWRVERNQSLGGLSNWGLYVGANGQFASKNLDSSEKFLLGGPSGVRGHAVGEGSGDNGWLVNAELRRDFLVARHVRAQALLFADHGHVRQHIDPWAGSVMPWSGNAYDLSSAGIGLNLQGERWSLRGAWAHRLGDNPGRSAAGLNADGLRDDHYLWLQASLRF</sequence>
<reference evidence="8" key="3">
    <citation type="submission" date="2023-08" db="EMBL/GenBank/DDBJ databases">
        <title>Complete genome sequence of Xanthomonas indica.</title>
        <authorList>
            <person name="Patil P.B."/>
            <person name="Rana R."/>
        </authorList>
    </citation>
    <scope>NUCLEOTIDE SEQUENCE</scope>
    <source>
        <strain evidence="8">PPL560</strain>
    </source>
</reference>
<feature type="domain" description="Haemolysin activator HlyB C-terminal" evidence="5">
    <location>
        <begin position="211"/>
        <end position="510"/>
    </location>
</feature>
<dbReference type="GO" id="GO:0008320">
    <property type="term" value="F:protein transmembrane transporter activity"/>
    <property type="evidence" value="ECO:0007669"/>
    <property type="project" value="TreeGrafter"/>
</dbReference>
<dbReference type="Pfam" id="PF03865">
    <property type="entry name" value="ShlB"/>
    <property type="match status" value="1"/>
</dbReference>
<dbReference type="EMBL" id="JAKJPQ010000004">
    <property type="protein sequence ID" value="MCI2261208.1"/>
    <property type="molecule type" value="Genomic_DNA"/>
</dbReference>
<keyword evidence="4" id="KW-0732">Signal</keyword>
<evidence type="ECO:0000256" key="2">
    <source>
        <dbReference type="ARBA" id="ARBA00022692"/>
    </source>
</evidence>
<dbReference type="Proteomes" id="UP001430647">
    <property type="component" value="Unassembled WGS sequence"/>
</dbReference>
<dbReference type="InterPro" id="IPR013686">
    <property type="entry name" value="Polypept-transport_assoc_ShlB"/>
</dbReference>
<keyword evidence="1" id="KW-1134">Transmembrane beta strand</keyword>
<dbReference type="EMBL" id="CP131914">
    <property type="protein sequence ID" value="XCI80768.1"/>
    <property type="molecule type" value="Genomic_DNA"/>
</dbReference>
<keyword evidence="9" id="KW-1185">Reference proteome</keyword>
<evidence type="ECO:0000256" key="4">
    <source>
        <dbReference type="SAM" id="SignalP"/>
    </source>
</evidence>
<dbReference type="Gene3D" id="3.10.20.310">
    <property type="entry name" value="membrane protein fhac"/>
    <property type="match status" value="1"/>
</dbReference>
<keyword evidence="1" id="KW-0472">Membrane</keyword>
<dbReference type="KEGG" id="xin:Q7W82_00970"/>
<dbReference type="RefSeq" id="WP_242159268.1">
    <property type="nucleotide sequence ID" value="NZ_CP131914.1"/>
</dbReference>
<dbReference type="GO" id="GO:0046819">
    <property type="term" value="P:protein secretion by the type V secretion system"/>
    <property type="evidence" value="ECO:0007669"/>
    <property type="project" value="TreeGrafter"/>
</dbReference>
<dbReference type="InterPro" id="IPR051544">
    <property type="entry name" value="TPS_OM_transporter"/>
</dbReference>
<evidence type="ECO:0000313" key="7">
    <source>
        <dbReference type="EMBL" id="MCI2261208.1"/>
    </source>
</evidence>
<dbReference type="GO" id="GO:0098046">
    <property type="term" value="C:type V protein secretion system complex"/>
    <property type="evidence" value="ECO:0007669"/>
    <property type="project" value="TreeGrafter"/>
</dbReference>
<feature type="signal peptide" evidence="4">
    <location>
        <begin position="1"/>
        <end position="24"/>
    </location>
</feature>
<keyword evidence="2" id="KW-0812">Transmembrane</keyword>
<reference evidence="7 9" key="1">
    <citation type="journal article" date="2022" name="Curr. Microbiol.">
        <title>Xanthomonas indica sp. nov., a Novel Member of Non-Pathogenic Xanthomonas Community from Healthy Rice Seeds.</title>
        <authorList>
            <person name="Rana R."/>
            <person name="Madhavan V.N."/>
            <person name="Saroha T."/>
            <person name="Bansal K."/>
            <person name="Kaur A."/>
            <person name="Sonti R.V."/>
            <person name="Patel H.K."/>
            <person name="Patil P.B."/>
        </authorList>
    </citation>
    <scope>NUCLEOTIDE SEQUENCE [LARGE SCALE GENOMIC DNA]</scope>
    <source>
        <strain evidence="7 9">PPL560</strain>
    </source>
</reference>
<proteinExistence type="predicted"/>
<organism evidence="8">
    <name type="scientific">Xanthomonas indica</name>
    <dbReference type="NCBI Taxonomy" id="2912242"/>
    <lineage>
        <taxon>Bacteria</taxon>
        <taxon>Pseudomonadati</taxon>
        <taxon>Pseudomonadota</taxon>
        <taxon>Gammaproteobacteria</taxon>
        <taxon>Lysobacterales</taxon>
        <taxon>Lysobacteraceae</taxon>
        <taxon>Xanthomonas</taxon>
    </lineage>
</organism>
<dbReference type="InterPro" id="IPR005565">
    <property type="entry name" value="Hemolysn_activator_HlyB_C"/>
</dbReference>
<keyword evidence="3" id="KW-0998">Cell outer membrane</keyword>
<dbReference type="Pfam" id="PF08479">
    <property type="entry name" value="POTRA_2"/>
    <property type="match status" value="1"/>
</dbReference>
<dbReference type="PANTHER" id="PTHR34597">
    <property type="entry name" value="SLR1661 PROTEIN"/>
    <property type="match status" value="1"/>
</dbReference>
<dbReference type="AlphaFoldDB" id="A0AAU8I5W2"/>
<reference evidence="7" key="2">
    <citation type="submission" date="2022-01" db="EMBL/GenBank/DDBJ databases">
        <authorList>
            <person name="Rana R."/>
            <person name="Patil P.B."/>
        </authorList>
    </citation>
    <scope>NUCLEOTIDE SEQUENCE</scope>
    <source>
        <strain evidence="7">PPL560</strain>
    </source>
</reference>
<evidence type="ECO:0000259" key="6">
    <source>
        <dbReference type="Pfam" id="PF08479"/>
    </source>
</evidence>
<gene>
    <name evidence="7" type="ORF">L3V74_06615</name>
    <name evidence="8" type="ORF">Q7W82_00970</name>
</gene>
<protein>
    <submittedName>
        <fullName evidence="8">ShlB/FhaC/HecB family hemolysin secretion/activation protein</fullName>
    </submittedName>
</protein>
<dbReference type="PANTHER" id="PTHR34597:SF1">
    <property type="entry name" value="HEME_HEMOPEXIN TRANSPORTER PROTEIN HUXB"/>
    <property type="match status" value="1"/>
</dbReference>
<evidence type="ECO:0000313" key="9">
    <source>
        <dbReference type="Proteomes" id="UP001430647"/>
    </source>
</evidence>
<evidence type="ECO:0000256" key="3">
    <source>
        <dbReference type="ARBA" id="ARBA00023237"/>
    </source>
</evidence>
<dbReference type="Gene3D" id="2.40.160.50">
    <property type="entry name" value="membrane protein fhac: a member of the omp85/tpsb transporter family"/>
    <property type="match status" value="1"/>
</dbReference>
<accession>A0AAU8I5W2</accession>
<feature type="domain" description="Polypeptide-transport-associated ShlB-type" evidence="6">
    <location>
        <begin position="70"/>
        <end position="144"/>
    </location>
</feature>
<evidence type="ECO:0000313" key="8">
    <source>
        <dbReference type="EMBL" id="XCI80768.1"/>
    </source>
</evidence>
<evidence type="ECO:0000259" key="5">
    <source>
        <dbReference type="Pfam" id="PF03865"/>
    </source>
</evidence>
<name>A0AAU8I5W2_9XANT</name>
<evidence type="ECO:0000256" key="1">
    <source>
        <dbReference type="ARBA" id="ARBA00022452"/>
    </source>
</evidence>
<feature type="chain" id="PRO_5043414663" evidence="4">
    <location>
        <begin position="25"/>
        <end position="575"/>
    </location>
</feature>